<dbReference type="EMBL" id="AP011682">
    <property type="protein sequence ID" value="BAL54237.1"/>
    <property type="molecule type" value="Genomic_DNA"/>
</dbReference>
<accession>H5SDK1</accession>
<dbReference type="InterPro" id="IPR027417">
    <property type="entry name" value="P-loop_NTPase"/>
</dbReference>
<reference evidence="1" key="2">
    <citation type="journal article" date="2012" name="PLoS ONE">
        <title>A Deeply Branching Thermophilic Bacterium with an Ancient Acetyl-CoA Pathway Dominates a Subsurface Ecosystem.</title>
        <authorList>
            <person name="Takami H."/>
            <person name="Noguchi H."/>
            <person name="Takaki Y."/>
            <person name="Uchiyama I."/>
            <person name="Toyoda A."/>
            <person name="Nishi S."/>
            <person name="Chee G.-J."/>
            <person name="Arai W."/>
            <person name="Nunoura T."/>
            <person name="Itoh T."/>
            <person name="Hattori M."/>
            <person name="Takai K."/>
        </authorList>
    </citation>
    <scope>NUCLEOTIDE SEQUENCE</scope>
</reference>
<evidence type="ECO:0000313" key="1">
    <source>
        <dbReference type="EMBL" id="BAL54237.1"/>
    </source>
</evidence>
<protein>
    <submittedName>
        <fullName evidence="1">DNA polymerase III subunit delta'</fullName>
    </submittedName>
</protein>
<dbReference type="GO" id="GO:0006261">
    <property type="term" value="P:DNA-templated DNA replication"/>
    <property type="evidence" value="ECO:0007669"/>
    <property type="project" value="TreeGrafter"/>
</dbReference>
<sequence length="313" mass="35057">MNLIESLARAPSHAMLVVGATAAQFAKRFVQHLFCPQECEKCPHCTKLAHGTHPDLTWVSKAGKRIGIDQVRELQQKALYPPLEAPKKIYVIESVEDLSLEAANSLLKILEAPPRYVIFILLAKSTNILPTILSRCRIIKLPTLPRSQIEKLLRERSLSDSEIEALLELTKGALPDEPLIEAVRKFIPQRPALQQQFAKLPDNDLWGALTEKDLFVRREAQIELLRRLGSYTSAQVLALAAVLSKCDPEELEFFIREALYALRQLASAEPAKIQAVYALETAPWKLQRNANVQLLVESLLFMLRESASGLSAP</sequence>
<gene>
    <name evidence="1" type="ORF">HGMM_F13G06C20</name>
</gene>
<dbReference type="Pfam" id="PF13177">
    <property type="entry name" value="DNA_pol3_delta2"/>
    <property type="match status" value="1"/>
</dbReference>
<dbReference type="InterPro" id="IPR050238">
    <property type="entry name" value="DNA_Rep/Repair_Clamp_Loader"/>
</dbReference>
<dbReference type="PANTHER" id="PTHR11669:SF8">
    <property type="entry name" value="DNA POLYMERASE III SUBUNIT DELTA"/>
    <property type="match status" value="1"/>
</dbReference>
<organism evidence="1">
    <name type="scientific">uncultured Acetothermia bacterium</name>
    <dbReference type="NCBI Taxonomy" id="236499"/>
    <lineage>
        <taxon>Bacteria</taxon>
        <taxon>Candidatus Bipolaricaulota</taxon>
        <taxon>environmental samples</taxon>
    </lineage>
</organism>
<proteinExistence type="predicted"/>
<dbReference type="AlphaFoldDB" id="H5SDK1"/>
<dbReference type="Gene3D" id="3.40.50.300">
    <property type="entry name" value="P-loop containing nucleotide triphosphate hydrolases"/>
    <property type="match status" value="1"/>
</dbReference>
<reference evidence="1" key="1">
    <citation type="journal article" date="2005" name="Environ. Microbiol.">
        <title>Genetic and functional properties of uncultivated thermophilic crenarchaeotes from a subsurface gold mine as revealed by analysis of genome fragments.</title>
        <authorList>
            <person name="Nunoura T."/>
            <person name="Hirayama H."/>
            <person name="Takami H."/>
            <person name="Oida H."/>
            <person name="Nishi S."/>
            <person name="Shimamura S."/>
            <person name="Suzuki Y."/>
            <person name="Inagaki F."/>
            <person name="Takai K."/>
            <person name="Nealson K.H."/>
            <person name="Horikoshi K."/>
        </authorList>
    </citation>
    <scope>NUCLEOTIDE SEQUENCE</scope>
</reference>
<dbReference type="SUPFAM" id="SSF52540">
    <property type="entry name" value="P-loop containing nucleoside triphosphate hydrolases"/>
    <property type="match status" value="1"/>
</dbReference>
<name>H5SDK1_9BACT</name>
<dbReference type="PANTHER" id="PTHR11669">
    <property type="entry name" value="REPLICATION FACTOR C / DNA POLYMERASE III GAMMA-TAU SUBUNIT"/>
    <property type="match status" value="1"/>
</dbReference>